<reference evidence="2 3" key="1">
    <citation type="submission" date="2023-12" db="EMBL/GenBank/DDBJ databases">
        <title>Chromobacterium sp. strain TRC.1.1.SA producing antimicrobial pigment.</title>
        <authorList>
            <person name="Verma N."/>
            <person name="Choksket S."/>
            <person name="Pinnaka A.K."/>
            <person name="Korpole S."/>
        </authorList>
    </citation>
    <scope>NUCLEOTIDE SEQUENCE [LARGE SCALE GENOMIC DNA]</scope>
    <source>
        <strain evidence="2 3">TRC1.1.SA</strain>
    </source>
</reference>
<evidence type="ECO:0008006" key="4">
    <source>
        <dbReference type="Google" id="ProtNLM"/>
    </source>
</evidence>
<evidence type="ECO:0000313" key="3">
    <source>
        <dbReference type="Proteomes" id="UP001405405"/>
    </source>
</evidence>
<feature type="region of interest" description="Disordered" evidence="1">
    <location>
        <begin position="72"/>
        <end position="197"/>
    </location>
</feature>
<dbReference type="EMBL" id="JAYFSJ010000009">
    <property type="protein sequence ID" value="MEN7431839.1"/>
    <property type="molecule type" value="Genomic_DNA"/>
</dbReference>
<evidence type="ECO:0000313" key="2">
    <source>
        <dbReference type="EMBL" id="MEN7431839.1"/>
    </source>
</evidence>
<evidence type="ECO:0000256" key="1">
    <source>
        <dbReference type="SAM" id="MobiDB-lite"/>
    </source>
</evidence>
<sequence length="197" mass="21597">MAVTPDPAHPSLRGFSRARFLAAFRTHANIGKYRHDSDQRFPSNESDKKMNLIKLISPFIAIGLAIASPLSHAEPEDQPLPGDFQPAPAAKPLHQPRAKAAPSHVSKPATHAQRKAKAPHAKSGKAHAKKHAAKPRHVKSKHAAKNKRAQAGGKHLKKGQAKHHAQKKAHKPAKAHKHKAHNKKATAKPHHKHKKKR</sequence>
<feature type="compositionally biased region" description="Basic residues" evidence="1">
    <location>
        <begin position="112"/>
        <end position="197"/>
    </location>
</feature>
<dbReference type="Proteomes" id="UP001405405">
    <property type="component" value="Unassembled WGS sequence"/>
</dbReference>
<name>A0ABV0CKZ7_9NEIS</name>
<gene>
    <name evidence="2" type="ORF">VA599_13850</name>
</gene>
<comment type="caution">
    <text evidence="2">The sequence shown here is derived from an EMBL/GenBank/DDBJ whole genome shotgun (WGS) entry which is preliminary data.</text>
</comment>
<dbReference type="RefSeq" id="WP_346789082.1">
    <property type="nucleotide sequence ID" value="NZ_JAYFSJ010000009.1"/>
</dbReference>
<keyword evidence="3" id="KW-1185">Reference proteome</keyword>
<accession>A0ABV0CKZ7</accession>
<organism evidence="2 3">
    <name type="scientific">Chromobacterium indicum</name>
    <dbReference type="NCBI Taxonomy" id="3110228"/>
    <lineage>
        <taxon>Bacteria</taxon>
        <taxon>Pseudomonadati</taxon>
        <taxon>Pseudomonadota</taxon>
        <taxon>Betaproteobacteria</taxon>
        <taxon>Neisseriales</taxon>
        <taxon>Chromobacteriaceae</taxon>
        <taxon>Chromobacterium</taxon>
    </lineage>
</organism>
<proteinExistence type="predicted"/>
<protein>
    <recommendedName>
        <fullName evidence="4">Acid-shock protein</fullName>
    </recommendedName>
</protein>